<dbReference type="STRING" id="1907941.BKE30_02920"/>
<keyword evidence="1 6" id="KW-0540">Nuclease</keyword>
<keyword evidence="8" id="KW-1185">Reference proteome</keyword>
<accession>A0A1S8CYY1</accession>
<keyword evidence="3 6" id="KW-0227">DNA damage</keyword>
<evidence type="ECO:0000256" key="2">
    <source>
        <dbReference type="ARBA" id="ARBA00022759"/>
    </source>
</evidence>
<sequence length="146" mass="17449">MADIVDSASRSRMMAGIRNKNTKPEIKIRRALHAKGFRYRLHDTRLPGKPDLVLPRYRAVIQVQGCFWHAHDCALFKLPATRTEFWRQKIGRNQERDRQNTLRLLELGWRVLIWWECNTRNSSEFEEAIETVIEWLRTNDRYLEIG</sequence>
<evidence type="ECO:0000256" key="3">
    <source>
        <dbReference type="ARBA" id="ARBA00022763"/>
    </source>
</evidence>
<evidence type="ECO:0000256" key="4">
    <source>
        <dbReference type="ARBA" id="ARBA00022801"/>
    </source>
</evidence>
<comment type="caution">
    <text evidence="7">The sequence shown here is derived from an EMBL/GenBank/DDBJ whole genome shotgun (WGS) entry which is preliminary data.</text>
</comment>
<dbReference type="GO" id="GO:0004519">
    <property type="term" value="F:endonuclease activity"/>
    <property type="evidence" value="ECO:0007669"/>
    <property type="project" value="UniProtKB-KW"/>
</dbReference>
<dbReference type="EC" id="3.1.-.-" evidence="6"/>
<dbReference type="OrthoDB" id="9801520at2"/>
<protein>
    <recommendedName>
        <fullName evidence="6">Very short patch repair endonuclease</fullName>
        <ecNumber evidence="6">3.1.-.-</ecNumber>
    </recommendedName>
</protein>
<dbReference type="Pfam" id="PF03852">
    <property type="entry name" value="Vsr"/>
    <property type="match status" value="1"/>
</dbReference>
<dbReference type="GO" id="GO:0016787">
    <property type="term" value="F:hydrolase activity"/>
    <property type="evidence" value="ECO:0007669"/>
    <property type="project" value="UniProtKB-KW"/>
</dbReference>
<dbReference type="SUPFAM" id="SSF52980">
    <property type="entry name" value="Restriction endonuclease-like"/>
    <property type="match status" value="1"/>
</dbReference>
<dbReference type="EMBL" id="MLCN01000007">
    <property type="protein sequence ID" value="ONG41804.1"/>
    <property type="molecule type" value="Genomic_DNA"/>
</dbReference>
<evidence type="ECO:0000313" key="7">
    <source>
        <dbReference type="EMBL" id="ONG41804.1"/>
    </source>
</evidence>
<evidence type="ECO:0000256" key="5">
    <source>
        <dbReference type="ARBA" id="ARBA00023204"/>
    </source>
</evidence>
<dbReference type="Proteomes" id="UP000192132">
    <property type="component" value="Unassembled WGS sequence"/>
</dbReference>
<dbReference type="PIRSF" id="PIRSF018267">
    <property type="entry name" value="VSR_endonuc"/>
    <property type="match status" value="1"/>
</dbReference>
<evidence type="ECO:0000313" key="8">
    <source>
        <dbReference type="Proteomes" id="UP000192132"/>
    </source>
</evidence>
<dbReference type="AlphaFoldDB" id="A0A1S8CYY1"/>
<dbReference type="RefSeq" id="WP_076877174.1">
    <property type="nucleotide sequence ID" value="NZ_MLCN01000007.1"/>
</dbReference>
<name>A0A1S8CYY1_9GAMM</name>
<dbReference type="NCBIfam" id="TIGR00632">
    <property type="entry name" value="vsr"/>
    <property type="match status" value="1"/>
</dbReference>
<dbReference type="GO" id="GO:0006298">
    <property type="term" value="P:mismatch repair"/>
    <property type="evidence" value="ECO:0007669"/>
    <property type="project" value="UniProtKB-UniRule"/>
</dbReference>
<dbReference type="Gene3D" id="3.40.960.10">
    <property type="entry name" value="VSR Endonuclease"/>
    <property type="match status" value="1"/>
</dbReference>
<keyword evidence="5 6" id="KW-0234">DNA repair</keyword>
<organism evidence="7 8">
    <name type="scientific">Alkanindiges hydrocarboniclasticus</name>
    <dbReference type="NCBI Taxonomy" id="1907941"/>
    <lineage>
        <taxon>Bacteria</taxon>
        <taxon>Pseudomonadati</taxon>
        <taxon>Pseudomonadota</taxon>
        <taxon>Gammaproteobacteria</taxon>
        <taxon>Moraxellales</taxon>
        <taxon>Moraxellaceae</taxon>
        <taxon>Alkanindiges</taxon>
    </lineage>
</organism>
<dbReference type="CDD" id="cd00221">
    <property type="entry name" value="Vsr"/>
    <property type="match status" value="1"/>
</dbReference>
<reference evidence="7 8" key="1">
    <citation type="submission" date="2016-10" db="EMBL/GenBank/DDBJ databases">
        <title>Draft Genome sequence of Alkanindiges sp. strain H1.</title>
        <authorList>
            <person name="Subhash Y."/>
            <person name="Lee S."/>
        </authorList>
    </citation>
    <scope>NUCLEOTIDE SEQUENCE [LARGE SCALE GENOMIC DNA]</scope>
    <source>
        <strain evidence="7 8">H1</strain>
    </source>
</reference>
<proteinExistence type="inferred from homology"/>
<comment type="similarity">
    <text evidence="6">Belongs to the vsr family.</text>
</comment>
<dbReference type="InterPro" id="IPR004603">
    <property type="entry name" value="DNA_mismatch_endonuc_vsr"/>
</dbReference>
<comment type="function">
    <text evidence="6">May nick specific sequences that contain T:G mispairs resulting from m5C-deamination.</text>
</comment>
<keyword evidence="4 6" id="KW-0378">Hydrolase</keyword>
<gene>
    <name evidence="7" type="ORF">BKE30_02920</name>
</gene>
<keyword evidence="2 6" id="KW-0255">Endonuclease</keyword>
<dbReference type="InterPro" id="IPR011335">
    <property type="entry name" value="Restrct_endonuc-II-like"/>
</dbReference>
<evidence type="ECO:0000256" key="1">
    <source>
        <dbReference type="ARBA" id="ARBA00022722"/>
    </source>
</evidence>
<evidence type="ECO:0000256" key="6">
    <source>
        <dbReference type="PIRNR" id="PIRNR018267"/>
    </source>
</evidence>